<sequence>MRRCVRHSRHHVAVQHHPASIYVVVFHPCLFADQSQTLFSDSAVCSFMPRLKVVFVSLKEKVVSILGGIYS</sequence>
<protein>
    <submittedName>
        <fullName evidence="1">Uncharacterized protein</fullName>
    </submittedName>
</protein>
<feature type="non-terminal residue" evidence="1">
    <location>
        <position position="1"/>
    </location>
</feature>
<reference evidence="1" key="1">
    <citation type="submission" date="2018-05" db="EMBL/GenBank/DDBJ databases">
        <title>Draft genome of Mucuna pruriens seed.</title>
        <authorList>
            <person name="Nnadi N.E."/>
            <person name="Vos R."/>
            <person name="Hasami M.H."/>
            <person name="Devisetty U.K."/>
            <person name="Aguiy J.C."/>
        </authorList>
    </citation>
    <scope>NUCLEOTIDE SEQUENCE [LARGE SCALE GENOMIC DNA]</scope>
    <source>
        <strain evidence="1">JCA_2017</strain>
    </source>
</reference>
<dbReference type="Proteomes" id="UP000257109">
    <property type="component" value="Unassembled WGS sequence"/>
</dbReference>
<proteinExistence type="predicted"/>
<keyword evidence="2" id="KW-1185">Reference proteome</keyword>
<name>A0A371HGW4_MUCPR</name>
<dbReference type="AlphaFoldDB" id="A0A371HGW4"/>
<evidence type="ECO:0000313" key="1">
    <source>
        <dbReference type="EMBL" id="RDY02015.1"/>
    </source>
</evidence>
<dbReference type="EMBL" id="QJKJ01002619">
    <property type="protein sequence ID" value="RDY02015.1"/>
    <property type="molecule type" value="Genomic_DNA"/>
</dbReference>
<evidence type="ECO:0000313" key="2">
    <source>
        <dbReference type="Proteomes" id="UP000257109"/>
    </source>
</evidence>
<comment type="caution">
    <text evidence="1">The sequence shown here is derived from an EMBL/GenBank/DDBJ whole genome shotgun (WGS) entry which is preliminary data.</text>
</comment>
<accession>A0A371HGW4</accession>
<organism evidence="1 2">
    <name type="scientific">Mucuna pruriens</name>
    <name type="common">Velvet bean</name>
    <name type="synonym">Dolichos pruriens</name>
    <dbReference type="NCBI Taxonomy" id="157652"/>
    <lineage>
        <taxon>Eukaryota</taxon>
        <taxon>Viridiplantae</taxon>
        <taxon>Streptophyta</taxon>
        <taxon>Embryophyta</taxon>
        <taxon>Tracheophyta</taxon>
        <taxon>Spermatophyta</taxon>
        <taxon>Magnoliopsida</taxon>
        <taxon>eudicotyledons</taxon>
        <taxon>Gunneridae</taxon>
        <taxon>Pentapetalae</taxon>
        <taxon>rosids</taxon>
        <taxon>fabids</taxon>
        <taxon>Fabales</taxon>
        <taxon>Fabaceae</taxon>
        <taxon>Papilionoideae</taxon>
        <taxon>50 kb inversion clade</taxon>
        <taxon>NPAAA clade</taxon>
        <taxon>indigoferoid/millettioid clade</taxon>
        <taxon>Phaseoleae</taxon>
        <taxon>Mucuna</taxon>
    </lineage>
</organism>
<gene>
    <name evidence="1" type="ORF">CR513_14586</name>
</gene>